<dbReference type="Proteomes" id="UP000000379">
    <property type="component" value="Chromosome"/>
</dbReference>
<sequence length="563" mass="59579">MASASAQTCSDYIAISGVLLEGPTACYFGDERGPEAAFIRTDHLTRALALESTYDQETGRLRFRQGELVFELATTSDPEAALEAQPEALIIGGEAQPARPAVLAGSSYLPLTTVVAVLGGQSHWSETARMIEVSFSDLAQDPAPEALTAAAPDEAASGGTPTDPTTDDASTTGDVGGEAGDGAPPPVAERPVDPNAVLLSAPRYGVHDGYTRVALDLPAGLGYQLAVEGDNFIVLFTGARAEPFQVAPQSPQLATLGYAEVGDTLALIASTTYPLTPEGDGFDVGLMGDEERVLYIDFAPEKRGEAVARLQDLPRRTASAPVRSVRRPEHVPKTVVIDPGHGGHDPGAVSRYVVEKDLVLAVGLKLEALLEARGINVVMTRRDDTFVDLETRAEFAIPSEHNLFISLHANSVADSTAHGIETWVFGKPQDESLINLAILENGGGGLGRARTAQAQEIAASISGDLLREENLSFSMMFAEALQNELVFATESENRGVRQNYFSVLRNARVPAVLVELGFVNHPVEGPRLASEAYQTLLAEALAEGIEAFLNGGGDLALRRASSN</sequence>
<evidence type="ECO:0000313" key="5">
    <source>
        <dbReference type="Proteomes" id="UP000000379"/>
    </source>
</evidence>
<reference evidence="5" key="1">
    <citation type="submission" date="2010-05" db="EMBL/GenBank/DDBJ databases">
        <title>The complete genome of Truepera radiovictris DSM 17093.</title>
        <authorList>
            <consortium name="US DOE Joint Genome Institute (JGI-PGF)"/>
            <person name="Lucas S."/>
            <person name="Copeland A."/>
            <person name="Lapidus A."/>
            <person name="Glavina del Rio T."/>
            <person name="Dalin E."/>
            <person name="Tice H."/>
            <person name="Bruce D."/>
            <person name="Goodwin L."/>
            <person name="Pitluck S."/>
            <person name="Kyrpides N."/>
            <person name="Mavromatis K."/>
            <person name="Ovchinnikova G."/>
            <person name="Munk A.C."/>
            <person name="Detter J.C."/>
            <person name="Han C."/>
            <person name="Tapia R."/>
            <person name="Land M."/>
            <person name="Hauser L."/>
            <person name="Markowitz V."/>
            <person name="Cheng J.-F."/>
            <person name="Hugenholtz P."/>
            <person name="Woyke T."/>
            <person name="Wu D."/>
            <person name="Tindall B."/>
            <person name="Pomrenke H.G."/>
            <person name="Brambilla E."/>
            <person name="Klenk H.-P."/>
            <person name="Eisen J.A."/>
        </authorList>
    </citation>
    <scope>NUCLEOTIDE SEQUENCE [LARGE SCALE GENOMIC DNA]</scope>
    <source>
        <strain evidence="5">DSM 17093 / CIP 108686 / LMG 22925 / RQ-24</strain>
    </source>
</reference>
<gene>
    <name evidence="4" type="ordered locus">Trad_2851</name>
</gene>
<dbReference type="Gene3D" id="3.40.630.40">
    <property type="entry name" value="Zn-dependent exopeptidases"/>
    <property type="match status" value="1"/>
</dbReference>
<dbReference type="SUPFAM" id="SSF53187">
    <property type="entry name" value="Zn-dependent exopeptidases"/>
    <property type="match status" value="1"/>
</dbReference>
<dbReference type="PANTHER" id="PTHR30404">
    <property type="entry name" value="N-ACETYLMURAMOYL-L-ALANINE AMIDASE"/>
    <property type="match status" value="1"/>
</dbReference>
<dbReference type="Pfam" id="PF01520">
    <property type="entry name" value="Amidase_3"/>
    <property type="match status" value="1"/>
</dbReference>
<dbReference type="GO" id="GO:0008745">
    <property type="term" value="F:N-acetylmuramoyl-L-alanine amidase activity"/>
    <property type="evidence" value="ECO:0007669"/>
    <property type="project" value="InterPro"/>
</dbReference>
<dbReference type="STRING" id="649638.Trad_2851"/>
<dbReference type="HOGENOM" id="CLU_483898_0_0_0"/>
<evidence type="ECO:0000256" key="1">
    <source>
        <dbReference type="ARBA" id="ARBA00022801"/>
    </source>
</evidence>
<dbReference type="CDD" id="cd02696">
    <property type="entry name" value="MurNAc-LAA"/>
    <property type="match status" value="1"/>
</dbReference>
<feature type="region of interest" description="Disordered" evidence="2">
    <location>
        <begin position="149"/>
        <end position="191"/>
    </location>
</feature>
<organism evidence="4 5">
    <name type="scientific">Truepera radiovictrix (strain DSM 17093 / CIP 108686 / LMG 22925 / RQ-24)</name>
    <dbReference type="NCBI Taxonomy" id="649638"/>
    <lineage>
        <taxon>Bacteria</taxon>
        <taxon>Thermotogati</taxon>
        <taxon>Deinococcota</taxon>
        <taxon>Deinococci</taxon>
        <taxon>Trueperales</taxon>
        <taxon>Trueperaceae</taxon>
        <taxon>Truepera</taxon>
    </lineage>
</organism>
<feature type="compositionally biased region" description="Low complexity" evidence="2">
    <location>
        <begin position="149"/>
        <end position="173"/>
    </location>
</feature>
<reference evidence="4 5" key="2">
    <citation type="journal article" date="2011" name="Stand. Genomic Sci.">
        <title>Complete genome sequence of Truepera radiovictrix type strain (RQ-24).</title>
        <authorList>
            <person name="Ivanova N."/>
            <person name="Rohde C."/>
            <person name="Munk C."/>
            <person name="Nolan M."/>
            <person name="Lucas S."/>
            <person name="Del Rio T.G."/>
            <person name="Tice H."/>
            <person name="Deshpande S."/>
            <person name="Cheng J.F."/>
            <person name="Tapia R."/>
            <person name="Han C."/>
            <person name="Goodwin L."/>
            <person name="Pitluck S."/>
            <person name="Liolios K."/>
            <person name="Mavromatis K."/>
            <person name="Mikhailova N."/>
            <person name="Pati A."/>
            <person name="Chen A."/>
            <person name="Palaniappan K."/>
            <person name="Land M."/>
            <person name="Hauser L."/>
            <person name="Chang Y.J."/>
            <person name="Jeffries C.D."/>
            <person name="Brambilla E."/>
            <person name="Rohde M."/>
            <person name="Goker M."/>
            <person name="Tindall B.J."/>
            <person name="Woyke T."/>
            <person name="Bristow J."/>
            <person name="Eisen J.A."/>
            <person name="Markowitz V."/>
            <person name="Hugenholtz P."/>
            <person name="Kyrpides N.C."/>
            <person name="Klenk H.P."/>
            <person name="Lapidus A."/>
        </authorList>
    </citation>
    <scope>NUCLEOTIDE SEQUENCE [LARGE SCALE GENOMIC DNA]</scope>
    <source>
        <strain evidence="5">DSM 17093 / CIP 108686 / LMG 22925 / RQ-24</strain>
    </source>
</reference>
<dbReference type="PANTHER" id="PTHR30404:SF0">
    <property type="entry name" value="N-ACETYLMURAMOYL-L-ALANINE AMIDASE AMIC"/>
    <property type="match status" value="1"/>
</dbReference>
<dbReference type="GO" id="GO:0009253">
    <property type="term" value="P:peptidoglycan catabolic process"/>
    <property type="evidence" value="ECO:0007669"/>
    <property type="project" value="InterPro"/>
</dbReference>
<name>D7CVN9_TRURR</name>
<dbReference type="InterPro" id="IPR002508">
    <property type="entry name" value="MurNAc-LAA_cat"/>
</dbReference>
<protein>
    <submittedName>
        <fullName evidence="4">Cell wall hydrolase/autolysin</fullName>
    </submittedName>
</protein>
<evidence type="ECO:0000256" key="2">
    <source>
        <dbReference type="SAM" id="MobiDB-lite"/>
    </source>
</evidence>
<dbReference type="eggNOG" id="COG0860">
    <property type="taxonomic scope" value="Bacteria"/>
</dbReference>
<accession>D7CVN9</accession>
<keyword evidence="1 4" id="KW-0378">Hydrolase</keyword>
<dbReference type="SMART" id="SM00646">
    <property type="entry name" value="Ami_3"/>
    <property type="match status" value="1"/>
</dbReference>
<evidence type="ECO:0000259" key="3">
    <source>
        <dbReference type="SMART" id="SM00646"/>
    </source>
</evidence>
<dbReference type="FunFam" id="3.40.630.40:FF:000005">
    <property type="entry name" value="N-acetylmuramoyl-L-alanine amidase (AmiA)"/>
    <property type="match status" value="1"/>
</dbReference>
<keyword evidence="5" id="KW-1185">Reference proteome</keyword>
<dbReference type="KEGG" id="tra:Trad_2851"/>
<proteinExistence type="predicted"/>
<feature type="domain" description="MurNAc-LAA" evidence="3">
    <location>
        <begin position="393"/>
        <end position="546"/>
    </location>
</feature>
<dbReference type="GO" id="GO:0030288">
    <property type="term" value="C:outer membrane-bounded periplasmic space"/>
    <property type="evidence" value="ECO:0007669"/>
    <property type="project" value="TreeGrafter"/>
</dbReference>
<dbReference type="EMBL" id="CP002049">
    <property type="protein sequence ID" value="ADI15950.1"/>
    <property type="molecule type" value="Genomic_DNA"/>
</dbReference>
<dbReference type="InterPro" id="IPR050695">
    <property type="entry name" value="N-acetylmuramoyl_amidase_3"/>
</dbReference>
<dbReference type="AlphaFoldDB" id="D7CVN9"/>
<evidence type="ECO:0000313" key="4">
    <source>
        <dbReference type="EMBL" id="ADI15950.1"/>
    </source>
</evidence>